<dbReference type="STRING" id="1314785.A0A165EEI1"/>
<organism evidence="2 3">
    <name type="scientific">Laetiporus sulphureus 93-53</name>
    <dbReference type="NCBI Taxonomy" id="1314785"/>
    <lineage>
        <taxon>Eukaryota</taxon>
        <taxon>Fungi</taxon>
        <taxon>Dikarya</taxon>
        <taxon>Basidiomycota</taxon>
        <taxon>Agaricomycotina</taxon>
        <taxon>Agaricomycetes</taxon>
        <taxon>Polyporales</taxon>
        <taxon>Laetiporus</taxon>
    </lineage>
</organism>
<dbReference type="InParanoid" id="A0A165EEI1"/>
<feature type="compositionally biased region" description="Basic and acidic residues" evidence="1">
    <location>
        <begin position="226"/>
        <end position="446"/>
    </location>
</feature>
<gene>
    <name evidence="2" type="ORF">LAESUDRAFT_812541</name>
</gene>
<feature type="compositionally biased region" description="Polar residues" evidence="1">
    <location>
        <begin position="577"/>
        <end position="626"/>
    </location>
</feature>
<dbReference type="OrthoDB" id="2504266at2759"/>
<dbReference type="GeneID" id="63831441"/>
<feature type="compositionally biased region" description="Polar residues" evidence="1">
    <location>
        <begin position="126"/>
        <end position="149"/>
    </location>
</feature>
<feature type="region of interest" description="Disordered" evidence="1">
    <location>
        <begin position="1217"/>
        <end position="1254"/>
    </location>
</feature>
<proteinExistence type="predicted"/>
<evidence type="ECO:0000313" key="2">
    <source>
        <dbReference type="EMBL" id="KZT06879.1"/>
    </source>
</evidence>
<feature type="compositionally biased region" description="Basic and acidic residues" evidence="1">
    <location>
        <begin position="150"/>
        <end position="188"/>
    </location>
</feature>
<feature type="region of interest" description="Disordered" evidence="1">
    <location>
        <begin position="38"/>
        <end position="58"/>
    </location>
</feature>
<feature type="compositionally biased region" description="Basic and acidic residues" evidence="1">
    <location>
        <begin position="111"/>
        <end position="120"/>
    </location>
</feature>
<feature type="region of interest" description="Disordered" evidence="1">
    <location>
        <begin position="98"/>
        <end position="626"/>
    </location>
</feature>
<evidence type="ECO:0000256" key="1">
    <source>
        <dbReference type="SAM" id="MobiDB-lite"/>
    </source>
</evidence>
<feature type="region of interest" description="Disordered" evidence="1">
    <location>
        <begin position="638"/>
        <end position="684"/>
    </location>
</feature>
<feature type="region of interest" description="Disordered" evidence="1">
    <location>
        <begin position="902"/>
        <end position="935"/>
    </location>
</feature>
<feature type="compositionally biased region" description="Gly residues" evidence="1">
    <location>
        <begin position="1132"/>
        <end position="1142"/>
    </location>
</feature>
<name>A0A165EEI1_9APHY</name>
<keyword evidence="3" id="KW-1185">Reference proteome</keyword>
<feature type="compositionally biased region" description="Basic and acidic residues" evidence="1">
    <location>
        <begin position="481"/>
        <end position="490"/>
    </location>
</feature>
<evidence type="ECO:0000313" key="3">
    <source>
        <dbReference type="Proteomes" id="UP000076871"/>
    </source>
</evidence>
<feature type="compositionally biased region" description="Basic and acidic residues" evidence="1">
    <location>
        <begin position="536"/>
        <end position="547"/>
    </location>
</feature>
<feature type="region of interest" description="Disordered" evidence="1">
    <location>
        <begin position="1103"/>
        <end position="1153"/>
    </location>
</feature>
<feature type="compositionally biased region" description="Gly residues" evidence="1">
    <location>
        <begin position="1217"/>
        <end position="1227"/>
    </location>
</feature>
<sequence length="1294" mass="141856">MASVDTDNHKQDEIETALQSDTAVDNLADAVAQIAVLEDTETSDHSTHESPGRNTRPFRSYTRAQILYLAYSPLVQPPHDMPPLKEWFGDWHEQLITAKKDPETSGTSLSARDRRFRRDLDDGENPKQSFRATLSQPSQMGNFRHQSLRTNDRDKDKDLERERERDLRDKEGQERLRNLSDKYDRDRLALSASSNIRTKERDSAPHLVSGATSRLGQTQNSSSTSRRNETRDVPKRKIGESSEDWRRGSEPARSGRDDRSDNSRRDRERPRSRARESSRTRREPSSTRRDRDERDRERERLRDRRGDGDRDDLRRDKEEYSRRERDDSRRREWDDFYNRSDRDREDVSQRDSRGRYRPKDSERDSEEDPRRWNDDGKRDERIATRRERERERVWDRYDERDRERPNGSDDRDTRSRRGVGRERRPGGAGDDSKDNDDRRDRNREAEPAWMETYVPSTSGGGILGGKSGDGELDGIQAWKKGMKEKERLQRENSASLEATQKPEAKQASSASTAASQDSSNTPENQLDEIQIFKQMMKREADKKENEKQSTASPEPGPQMGPALSRAQSFASAFMLEQLTTGNDERAASNSHPSQGTAESQQSSNGRSRVSSGQQLPAGLSSLSRLTISQGEGRQSFMSVLASSASRESASPTNLGNTTIQSAERSSDGQQPIVSHVTPSIPSATVSSSQLSDFASLETSASASSAASVFNPPPGSRLLAFGSRSAPGPDALSSKLQPTLDSSISQLPPPGLPGLTAQKSTAMPPSMPNLSLLAESAGLDAHFVTNAKRTPTDSVRGFRSFSPHGNLVSSSATFEHLHEEISIEQLNDLRRASAVERAAFGLPNETVAPYAEMAGTQGGPASYSPSNSVELGGNIPGAANYASGKGSRFAKFFDSKVRDATLVGGGRKAPGPPGYVSNSPHPDLRQPGVGLNGTNGTPGDTRTMEDIFAMLQNSAQQQSHRVSPQIPSAGRMASIAYGQNHPDLHNLQQPIHSQHQFAQNSQFDSLYDSRLDDRNFVPDGMVPGLRPAPPRSRSREASGVLFNEQLDDPLHFNVRLQQQRNLEQMFSGSVSSVYSQQQAAMMRNGGLPLQQPQFRGAPSPILNQNPLGPQRLPPGLANLGGRPPHDPSQYLGGPMGGLGGGLQSGLHSGATAGQQSFNNYGGNGGALGFVGGPQIRSPSGPQGPLAVNSMAGLGIQNNMDLRAANQAHLLGLSGGSVGGGLRGQGPGFGPHHVPSGQPSVSHLAMRQQQQQQQQLPPHLMSHLLPPHLQQQQGLPGGNVQGAQDLMALLMGGHRD</sequence>
<feature type="compositionally biased region" description="Basic and acidic residues" evidence="1">
    <location>
        <begin position="42"/>
        <end position="51"/>
    </location>
</feature>
<dbReference type="EMBL" id="KV427622">
    <property type="protein sequence ID" value="KZT06879.1"/>
    <property type="molecule type" value="Genomic_DNA"/>
</dbReference>
<feature type="compositionally biased region" description="Gly residues" evidence="1">
    <location>
        <begin position="458"/>
        <end position="467"/>
    </location>
</feature>
<dbReference type="RefSeq" id="XP_040764619.1">
    <property type="nucleotide sequence ID" value="XM_040914414.1"/>
</dbReference>
<feature type="region of interest" description="Disordered" evidence="1">
    <location>
        <begin position="719"/>
        <end position="759"/>
    </location>
</feature>
<reference evidence="2 3" key="1">
    <citation type="journal article" date="2016" name="Mol. Biol. Evol.">
        <title>Comparative Genomics of Early-Diverging Mushroom-Forming Fungi Provides Insights into the Origins of Lignocellulose Decay Capabilities.</title>
        <authorList>
            <person name="Nagy L.G."/>
            <person name="Riley R."/>
            <person name="Tritt A."/>
            <person name="Adam C."/>
            <person name="Daum C."/>
            <person name="Floudas D."/>
            <person name="Sun H."/>
            <person name="Yadav J.S."/>
            <person name="Pangilinan J."/>
            <person name="Larsson K.H."/>
            <person name="Matsuura K."/>
            <person name="Barry K."/>
            <person name="Labutti K."/>
            <person name="Kuo R."/>
            <person name="Ohm R.A."/>
            <person name="Bhattacharya S.S."/>
            <person name="Shirouzu T."/>
            <person name="Yoshinaga Y."/>
            <person name="Martin F.M."/>
            <person name="Grigoriev I.V."/>
            <person name="Hibbett D.S."/>
        </authorList>
    </citation>
    <scope>NUCLEOTIDE SEQUENCE [LARGE SCALE GENOMIC DNA]</scope>
    <source>
        <strain evidence="2 3">93-53</strain>
    </source>
</reference>
<dbReference type="Proteomes" id="UP000076871">
    <property type="component" value="Unassembled WGS sequence"/>
</dbReference>
<protein>
    <submittedName>
        <fullName evidence="2">Uncharacterized protein</fullName>
    </submittedName>
</protein>
<accession>A0A165EEI1</accession>
<feature type="compositionally biased region" description="Polar residues" evidence="1">
    <location>
        <begin position="733"/>
        <end position="745"/>
    </location>
</feature>
<feature type="compositionally biased region" description="Low complexity" evidence="1">
    <location>
        <begin position="505"/>
        <end position="519"/>
    </location>
</feature>